<gene>
    <name evidence="1" type="ORF">M9Y10_021346</name>
</gene>
<dbReference type="EMBL" id="JAPFFF010000031">
    <property type="protein sequence ID" value="KAK8845164.1"/>
    <property type="molecule type" value="Genomic_DNA"/>
</dbReference>
<accession>A0ABR2HDS8</accession>
<keyword evidence="2" id="KW-1185">Reference proteome</keyword>
<sequence length="383" mass="46394">MNFKEYIQEKKNLQSVLLEYLEDESEADQSYDNFHKVINDQQIIESQQEFKSLLYLINIIGNHHHRSHYFIKKIEKILDHFKEDIKKYLSNSEIFEFFKYNKRILLFLIEEKILVIDMYIALQIACNEFVDQKYSEYFAPEVKPFITDELIDKLGGQKEETAKEHDKYFFEKRKEGENDDFLCNLIRLDKIDEFVTYANQTNLALNCHIHGSIFETNPLLYHKEIKLIEYALFFGSIRIIKYMHLNGVELHRSMWEYAIHSQNGEAIRYLEENYSSSYPSNYDNCKSFLIESIRCHHIDITNYIIDNVIKEDDPKIKIEYYYDNSYYLYSFKYNNYCFFPENEEYKYFLLRLAEFDYYTLVSLYLQDKSINYDINEILNTKIL</sequence>
<dbReference type="PANTHER" id="PTHR24159">
    <property type="match status" value="1"/>
</dbReference>
<evidence type="ECO:0008006" key="3">
    <source>
        <dbReference type="Google" id="ProtNLM"/>
    </source>
</evidence>
<proteinExistence type="predicted"/>
<protein>
    <recommendedName>
        <fullName evidence="3">DUF3447 domain-containing protein</fullName>
    </recommendedName>
</protein>
<reference evidence="1 2" key="1">
    <citation type="submission" date="2024-04" db="EMBL/GenBank/DDBJ databases">
        <title>Tritrichomonas musculus Genome.</title>
        <authorList>
            <person name="Alves-Ferreira E."/>
            <person name="Grigg M."/>
            <person name="Lorenzi H."/>
            <person name="Galac M."/>
        </authorList>
    </citation>
    <scope>NUCLEOTIDE SEQUENCE [LARGE SCALE GENOMIC DNA]</scope>
    <source>
        <strain evidence="1 2">EAF2021</strain>
    </source>
</reference>
<evidence type="ECO:0000313" key="2">
    <source>
        <dbReference type="Proteomes" id="UP001470230"/>
    </source>
</evidence>
<dbReference type="PANTHER" id="PTHR24159:SF5">
    <property type="entry name" value="ANK_REP_REGION DOMAIN-CONTAINING PROTEIN"/>
    <property type="match status" value="1"/>
</dbReference>
<evidence type="ECO:0000313" key="1">
    <source>
        <dbReference type="EMBL" id="KAK8845164.1"/>
    </source>
</evidence>
<name>A0ABR2HDS8_9EUKA</name>
<dbReference type="Proteomes" id="UP001470230">
    <property type="component" value="Unassembled WGS sequence"/>
</dbReference>
<organism evidence="1 2">
    <name type="scientific">Tritrichomonas musculus</name>
    <dbReference type="NCBI Taxonomy" id="1915356"/>
    <lineage>
        <taxon>Eukaryota</taxon>
        <taxon>Metamonada</taxon>
        <taxon>Parabasalia</taxon>
        <taxon>Tritrichomonadida</taxon>
        <taxon>Tritrichomonadidae</taxon>
        <taxon>Tritrichomonas</taxon>
    </lineage>
</organism>
<comment type="caution">
    <text evidence="1">The sequence shown here is derived from an EMBL/GenBank/DDBJ whole genome shotgun (WGS) entry which is preliminary data.</text>
</comment>